<evidence type="ECO:0000313" key="2">
    <source>
        <dbReference type="EMBL" id="KND95757.1"/>
    </source>
</evidence>
<accession>A0A0L0NNM8</accession>
<protein>
    <submittedName>
        <fullName evidence="2">Uncharacterized protein</fullName>
    </submittedName>
</protein>
<dbReference type="VEuPathDB" id="FungiDB:CJI97_000403"/>
<gene>
    <name evidence="2" type="ORF">QG37_08087</name>
</gene>
<name>A0A0L0NNM8_CANAR</name>
<feature type="compositionally biased region" description="Low complexity" evidence="1">
    <location>
        <begin position="39"/>
        <end position="48"/>
    </location>
</feature>
<dbReference type="VEuPathDB" id="FungiDB:B9J08_000403"/>
<dbReference type="EMBL" id="LGST01000066">
    <property type="protein sequence ID" value="KND95757.1"/>
    <property type="molecule type" value="Genomic_DNA"/>
</dbReference>
<evidence type="ECO:0000313" key="3">
    <source>
        <dbReference type="Proteomes" id="UP000037122"/>
    </source>
</evidence>
<sequence>MKRQLIPEAFVNQKETIDKTLIEAHNQPSSYYTRRNRRQGNNNNNNVNGGVYGMNQNVNNMNNMSNMGVRMWNQMPQGNAASVPLGASSSMNMGMDVYGFRGGQSQSQGAVPSQGGLQNNVGVGAGGFIHVPQIFDDQPVLKPLALLVLLNNSDGSPVDPLLGTKTISPVTGSLLPGQNTAGSNHSGGSISTGNVVGGGLSTFDPFEKDHLKDPLWLFNSSNNFLGGNFAPSSNIWGDNSKTDAAVWG</sequence>
<reference evidence="3" key="1">
    <citation type="journal article" date="2015" name="BMC Genomics">
        <title>Draft genome of a commonly misdiagnosed multidrug resistant pathogen Candida auris.</title>
        <authorList>
            <person name="Chatterjee S."/>
            <person name="Alampalli S.V."/>
            <person name="Nageshan R.K."/>
            <person name="Chettiar S.T."/>
            <person name="Joshi S."/>
            <person name="Tatu U.S."/>
        </authorList>
    </citation>
    <scope>NUCLEOTIDE SEQUENCE [LARGE SCALE GENOMIC DNA]</scope>
    <source>
        <strain evidence="3">6684</strain>
    </source>
</reference>
<dbReference type="AlphaFoldDB" id="A0A0L0NNM8"/>
<organism evidence="2 3">
    <name type="scientific">Candidozyma auris</name>
    <name type="common">Yeast</name>
    <name type="synonym">Candida auris</name>
    <dbReference type="NCBI Taxonomy" id="498019"/>
    <lineage>
        <taxon>Eukaryota</taxon>
        <taxon>Fungi</taxon>
        <taxon>Dikarya</taxon>
        <taxon>Ascomycota</taxon>
        <taxon>Saccharomycotina</taxon>
        <taxon>Pichiomycetes</taxon>
        <taxon>Metschnikowiaceae</taxon>
        <taxon>Candidozyma</taxon>
    </lineage>
</organism>
<dbReference type="VEuPathDB" id="FungiDB:CJJ07_003929"/>
<proteinExistence type="predicted"/>
<dbReference type="VEuPathDB" id="FungiDB:CJJ09_002371"/>
<dbReference type="VEuPathDB" id="FungiDB:CJI96_0001122"/>
<evidence type="ECO:0000256" key="1">
    <source>
        <dbReference type="SAM" id="MobiDB-lite"/>
    </source>
</evidence>
<dbReference type="VEuPathDB" id="FungiDB:QG37_08087"/>
<comment type="caution">
    <text evidence="2">The sequence shown here is derived from an EMBL/GenBank/DDBJ whole genome shotgun (WGS) entry which is preliminary data.</text>
</comment>
<dbReference type="Proteomes" id="UP000037122">
    <property type="component" value="Unassembled WGS sequence"/>
</dbReference>
<feature type="region of interest" description="Disordered" evidence="1">
    <location>
        <begin position="26"/>
        <end position="48"/>
    </location>
</feature>